<keyword evidence="5" id="KW-0560">Oxidoreductase</keyword>
<dbReference type="InterPro" id="IPR006091">
    <property type="entry name" value="Acyl-CoA_Oxase/DH_mid-dom"/>
</dbReference>
<evidence type="ECO:0000259" key="7">
    <source>
        <dbReference type="Pfam" id="PF02770"/>
    </source>
</evidence>
<sequence>MSKKPRNFSSDPSRPSFLEELYQGRFRWDLIRDFPVQDAQDRAEGDRLVEQLNVLLRERIDPTAVDRDRQLPEGFLAELATRGYFRLQADRAVGGHELSHYNTFRVVVAAASWSTPVALSIAIENALGASAFLSVVPEGPLRELLRAHVARGGLSASADSEPQGAANQRRATTATRVETAEAYLLNGQKVFVGHAPVAELVSVSATIRDNGQERVQMFFVRTDSPGVTAGQWHEYMGIKGFPNGWLNFDNVLVPADQMFVERASEHQVRVTPETAKMVARGRLHLIAAPSLAIAKLCVQWARDFVLRREVDGRKLADYQEIQQQLAESLAQTFAIETMSQWCLLPDDQGRQINQRFEQNASKNVSSLLCWDVVDRTMSLLAAEGYETAHSKQQRGAPPVPVERFMRDARNLRISGGVDFQIDNWIARMSILSYYYPEPDHADELAKNEPVRGDFDGAVLTDRNLGHLRWVADEVHRFGATCLELARRNPDRASLQENERTLILLTGIARELLVMSLTLARASKMASTGDHSGQELADVYCVSAGHRIADLRRRLSANAPANVPSLNAAWLSGTTLDHLTYDAATGSRR</sequence>
<evidence type="ECO:0000256" key="1">
    <source>
        <dbReference type="ARBA" id="ARBA00001974"/>
    </source>
</evidence>
<evidence type="ECO:0000313" key="8">
    <source>
        <dbReference type="EMBL" id="ATB40126.1"/>
    </source>
</evidence>
<feature type="domain" description="Acyl-CoA dehydrogenase/oxidase C-terminal" evidence="6">
    <location>
        <begin position="280"/>
        <end position="418"/>
    </location>
</feature>
<dbReference type="GO" id="GO:0050660">
    <property type="term" value="F:flavin adenine dinucleotide binding"/>
    <property type="evidence" value="ECO:0007669"/>
    <property type="project" value="InterPro"/>
</dbReference>
<protein>
    <submittedName>
        <fullName evidence="8">Butyryl-CoA dehydrogenase</fullName>
    </submittedName>
</protein>
<proteinExistence type="inferred from homology"/>
<dbReference type="CDD" id="cd00567">
    <property type="entry name" value="ACAD"/>
    <property type="match status" value="1"/>
</dbReference>
<evidence type="ECO:0000259" key="6">
    <source>
        <dbReference type="Pfam" id="PF00441"/>
    </source>
</evidence>
<dbReference type="PANTHER" id="PTHR43884">
    <property type="entry name" value="ACYL-COA DEHYDROGENASE"/>
    <property type="match status" value="1"/>
</dbReference>
<comment type="similarity">
    <text evidence="2 5">Belongs to the acyl-CoA dehydrogenase family.</text>
</comment>
<keyword evidence="3 5" id="KW-0285">Flavoprotein</keyword>
<gene>
    <name evidence="8" type="ORF">CYFUS_005574</name>
</gene>
<dbReference type="InterPro" id="IPR009100">
    <property type="entry name" value="AcylCoA_DH/oxidase_NM_dom_sf"/>
</dbReference>
<evidence type="ECO:0000313" key="9">
    <source>
        <dbReference type="Proteomes" id="UP000217257"/>
    </source>
</evidence>
<dbReference type="RefSeq" id="WP_095988049.1">
    <property type="nucleotide sequence ID" value="NZ_CP022098.1"/>
</dbReference>
<dbReference type="Gene3D" id="2.40.110.10">
    <property type="entry name" value="Butyryl-CoA Dehydrogenase, subunit A, domain 2"/>
    <property type="match status" value="1"/>
</dbReference>
<keyword evidence="4 5" id="KW-0274">FAD</keyword>
<dbReference type="InterPro" id="IPR036250">
    <property type="entry name" value="AcylCo_DH-like_C"/>
</dbReference>
<evidence type="ECO:0000256" key="3">
    <source>
        <dbReference type="ARBA" id="ARBA00022630"/>
    </source>
</evidence>
<dbReference type="SUPFAM" id="SSF56645">
    <property type="entry name" value="Acyl-CoA dehydrogenase NM domain-like"/>
    <property type="match status" value="1"/>
</dbReference>
<dbReference type="Pfam" id="PF02770">
    <property type="entry name" value="Acyl-CoA_dh_M"/>
    <property type="match status" value="1"/>
</dbReference>
<dbReference type="Gene3D" id="1.20.140.10">
    <property type="entry name" value="Butyryl-CoA Dehydrogenase, subunit A, domain 3"/>
    <property type="match status" value="1"/>
</dbReference>
<dbReference type="Proteomes" id="UP000217257">
    <property type="component" value="Chromosome"/>
</dbReference>
<dbReference type="SUPFAM" id="SSF47203">
    <property type="entry name" value="Acyl-CoA dehydrogenase C-terminal domain-like"/>
    <property type="match status" value="1"/>
</dbReference>
<comment type="cofactor">
    <cofactor evidence="1 5">
        <name>FAD</name>
        <dbReference type="ChEBI" id="CHEBI:57692"/>
    </cofactor>
</comment>
<organism evidence="8 9">
    <name type="scientific">Cystobacter fuscus</name>
    <dbReference type="NCBI Taxonomy" id="43"/>
    <lineage>
        <taxon>Bacteria</taxon>
        <taxon>Pseudomonadati</taxon>
        <taxon>Myxococcota</taxon>
        <taxon>Myxococcia</taxon>
        <taxon>Myxococcales</taxon>
        <taxon>Cystobacterineae</taxon>
        <taxon>Archangiaceae</taxon>
        <taxon>Cystobacter</taxon>
    </lineage>
</organism>
<name>A0A250JAA9_9BACT</name>
<dbReference type="AlphaFoldDB" id="A0A250JAA9"/>
<dbReference type="KEGG" id="cfus:CYFUS_005574"/>
<reference evidence="8 9" key="1">
    <citation type="submission" date="2017-06" db="EMBL/GenBank/DDBJ databases">
        <title>Sequencing and comparative analysis of myxobacterial genomes.</title>
        <authorList>
            <person name="Rupp O."/>
            <person name="Goesmann A."/>
            <person name="Sogaard-Andersen L."/>
        </authorList>
    </citation>
    <scope>NUCLEOTIDE SEQUENCE [LARGE SCALE GENOMIC DNA]</scope>
    <source>
        <strain evidence="8 9">DSM 52655</strain>
    </source>
</reference>
<dbReference type="EMBL" id="CP022098">
    <property type="protein sequence ID" value="ATB40126.1"/>
    <property type="molecule type" value="Genomic_DNA"/>
</dbReference>
<dbReference type="GO" id="GO:0003995">
    <property type="term" value="F:acyl-CoA dehydrogenase activity"/>
    <property type="evidence" value="ECO:0007669"/>
    <property type="project" value="TreeGrafter"/>
</dbReference>
<dbReference type="InterPro" id="IPR009075">
    <property type="entry name" value="AcylCo_DH/oxidase_C"/>
</dbReference>
<feature type="domain" description="Acyl-CoA oxidase/dehydrogenase middle" evidence="7">
    <location>
        <begin position="159"/>
        <end position="251"/>
    </location>
</feature>
<evidence type="ECO:0000256" key="2">
    <source>
        <dbReference type="ARBA" id="ARBA00009347"/>
    </source>
</evidence>
<dbReference type="Pfam" id="PF00441">
    <property type="entry name" value="Acyl-CoA_dh_1"/>
    <property type="match status" value="1"/>
</dbReference>
<dbReference type="InterPro" id="IPR046373">
    <property type="entry name" value="Acyl-CoA_Oxase/DH_mid-dom_sf"/>
</dbReference>
<evidence type="ECO:0000256" key="4">
    <source>
        <dbReference type="ARBA" id="ARBA00022827"/>
    </source>
</evidence>
<dbReference type="PANTHER" id="PTHR43884:SF12">
    <property type="entry name" value="ISOVALERYL-COA DEHYDROGENASE, MITOCHONDRIAL-RELATED"/>
    <property type="match status" value="1"/>
</dbReference>
<accession>A0A250JAA9</accession>
<dbReference type="Gene3D" id="1.10.540.10">
    <property type="entry name" value="Acyl-CoA dehydrogenase/oxidase, N-terminal domain"/>
    <property type="match status" value="1"/>
</dbReference>
<evidence type="ECO:0000256" key="5">
    <source>
        <dbReference type="RuleBase" id="RU362125"/>
    </source>
</evidence>
<dbReference type="InterPro" id="IPR037069">
    <property type="entry name" value="AcylCoA_DH/ox_N_sf"/>
</dbReference>